<evidence type="ECO:0000313" key="3">
    <source>
        <dbReference type="Proteomes" id="UP000800984"/>
    </source>
</evidence>
<comment type="caution">
    <text evidence="2">The sequence shown here is derived from an EMBL/GenBank/DDBJ whole genome shotgun (WGS) entry which is preliminary data.</text>
</comment>
<name>A0ABX0I1L9_9FLAO</name>
<evidence type="ECO:0000313" key="2">
    <source>
        <dbReference type="EMBL" id="NHM01089.1"/>
    </source>
</evidence>
<evidence type="ECO:0000259" key="1">
    <source>
        <dbReference type="Pfam" id="PF14667"/>
    </source>
</evidence>
<accession>A0ABX0I1L9</accession>
<keyword evidence="3" id="KW-1185">Reference proteome</keyword>
<dbReference type="RefSeq" id="WP_166076145.1">
    <property type="nucleotide sequence ID" value="NZ_JAAJBT010000002.1"/>
</dbReference>
<proteinExistence type="predicted"/>
<dbReference type="Gene3D" id="2.60.120.10">
    <property type="entry name" value="Jelly Rolls"/>
    <property type="match status" value="1"/>
</dbReference>
<dbReference type="InterPro" id="IPR014710">
    <property type="entry name" value="RmlC-like_jellyroll"/>
</dbReference>
<dbReference type="Pfam" id="PF14667">
    <property type="entry name" value="Polysacc_synt_C"/>
    <property type="match status" value="1"/>
</dbReference>
<dbReference type="Proteomes" id="UP000800984">
    <property type="component" value="Unassembled WGS sequence"/>
</dbReference>
<sequence length="132" mass="15210">MLQNKIEIISRNRIEDHRGWFLKVITGTENHLSPTLGEFYVTVAQPNQSKGGHYHPIAKEWFTLLKGSCVLELIDIETKEYISLELNENQPQTIFVPNNIAHNFKNNSASEFILLAYSDILYNPTDTLVYPF</sequence>
<gene>
    <name evidence="2" type="ORF">G4D72_03080</name>
</gene>
<protein>
    <recommendedName>
        <fullName evidence="1">Capsular polysaccharide assembling protein CapF C-terminal domain-containing protein</fullName>
    </recommendedName>
</protein>
<dbReference type="InterPro" id="IPR011051">
    <property type="entry name" value="RmlC_Cupin_sf"/>
</dbReference>
<feature type="domain" description="Capsular polysaccharide assembling protein CapF C-terminal" evidence="1">
    <location>
        <begin position="15"/>
        <end position="126"/>
    </location>
</feature>
<reference evidence="2 3" key="1">
    <citation type="submission" date="2020-02" db="EMBL/GenBank/DDBJ databases">
        <authorList>
            <person name="Chen W.-M."/>
        </authorList>
    </citation>
    <scope>NUCLEOTIDE SEQUENCE [LARGE SCALE GENOMIC DNA]</scope>
    <source>
        <strain evidence="2 3">KDG-16</strain>
    </source>
</reference>
<dbReference type="InterPro" id="IPR029303">
    <property type="entry name" value="CapF_C"/>
</dbReference>
<dbReference type="EMBL" id="JAAJBT010000002">
    <property type="protein sequence ID" value="NHM01089.1"/>
    <property type="molecule type" value="Genomic_DNA"/>
</dbReference>
<dbReference type="SUPFAM" id="SSF51182">
    <property type="entry name" value="RmlC-like cupins"/>
    <property type="match status" value="1"/>
</dbReference>
<organism evidence="2 3">
    <name type="scientific">Flavobacterium difficile</name>
    <dbReference type="NCBI Taxonomy" id="2709659"/>
    <lineage>
        <taxon>Bacteria</taxon>
        <taxon>Pseudomonadati</taxon>
        <taxon>Bacteroidota</taxon>
        <taxon>Flavobacteriia</taxon>
        <taxon>Flavobacteriales</taxon>
        <taxon>Flavobacteriaceae</taxon>
        <taxon>Flavobacterium</taxon>
    </lineage>
</organism>